<evidence type="ECO:0000256" key="3">
    <source>
        <dbReference type="ARBA" id="ARBA00022989"/>
    </source>
</evidence>
<feature type="transmembrane region" description="Helical" evidence="5">
    <location>
        <begin position="82"/>
        <end position="106"/>
    </location>
</feature>
<organism evidence="7 8">
    <name type="scientific">Xiphophorus maculatus</name>
    <name type="common">Southern platyfish</name>
    <name type="synonym">Platypoecilus maculatus</name>
    <dbReference type="NCBI Taxonomy" id="8083"/>
    <lineage>
        <taxon>Eukaryota</taxon>
        <taxon>Metazoa</taxon>
        <taxon>Chordata</taxon>
        <taxon>Craniata</taxon>
        <taxon>Vertebrata</taxon>
        <taxon>Euteleostomi</taxon>
        <taxon>Actinopterygii</taxon>
        <taxon>Neopterygii</taxon>
        <taxon>Teleostei</taxon>
        <taxon>Neoteleostei</taxon>
        <taxon>Acanthomorphata</taxon>
        <taxon>Ovalentaria</taxon>
        <taxon>Atherinomorphae</taxon>
        <taxon>Cyprinodontiformes</taxon>
        <taxon>Poeciliidae</taxon>
        <taxon>Poeciliinae</taxon>
        <taxon>Xiphophorus</taxon>
    </lineage>
</organism>
<feature type="transmembrane region" description="Helical" evidence="5">
    <location>
        <begin position="296"/>
        <end position="315"/>
    </location>
</feature>
<evidence type="ECO:0000256" key="5">
    <source>
        <dbReference type="SAM" id="Phobius"/>
    </source>
</evidence>
<dbReference type="SUPFAM" id="SSF81321">
    <property type="entry name" value="Family A G protein-coupled receptor-like"/>
    <property type="match status" value="1"/>
</dbReference>
<accession>A0A3B5QZ81</accession>
<reference evidence="7" key="3">
    <citation type="submission" date="2025-08" db="UniProtKB">
        <authorList>
            <consortium name="Ensembl"/>
        </authorList>
    </citation>
    <scope>IDENTIFICATION</scope>
    <source>
        <strain evidence="7">JP 163 A</strain>
    </source>
</reference>
<evidence type="ECO:0000313" key="8">
    <source>
        <dbReference type="Proteomes" id="UP000002852"/>
    </source>
</evidence>
<feature type="transmembrane region" description="Helical" evidence="5">
    <location>
        <begin position="161"/>
        <end position="184"/>
    </location>
</feature>
<dbReference type="FunFam" id="1.20.1070.10:FF:000096">
    <property type="entry name" value="Odorant receptor 131-2"/>
    <property type="match status" value="1"/>
</dbReference>
<dbReference type="InterPro" id="IPR000276">
    <property type="entry name" value="GPCR_Rhodpsn"/>
</dbReference>
<evidence type="ECO:0000256" key="4">
    <source>
        <dbReference type="ARBA" id="ARBA00023136"/>
    </source>
</evidence>
<feature type="transmembrane region" description="Helical" evidence="5">
    <location>
        <begin position="46"/>
        <end position="70"/>
    </location>
</feature>
<dbReference type="GeneTree" id="ENSGT00940000163093"/>
<dbReference type="CDD" id="cd00637">
    <property type="entry name" value="7tm_classA_rhodopsin-like"/>
    <property type="match status" value="1"/>
</dbReference>
<evidence type="ECO:0000256" key="2">
    <source>
        <dbReference type="ARBA" id="ARBA00022692"/>
    </source>
</evidence>
<dbReference type="Ensembl" id="ENSXMAT00000040684.1">
    <property type="protein sequence ID" value="ENSXMAP00000036628.1"/>
    <property type="gene ID" value="ENSXMAG00000028855.1"/>
</dbReference>
<evidence type="ECO:0000313" key="7">
    <source>
        <dbReference type="Ensembl" id="ENSXMAP00000036628.1"/>
    </source>
</evidence>
<protein>
    <submittedName>
        <fullName evidence="7">Olfactory receptor 7A5-like</fullName>
    </submittedName>
</protein>
<keyword evidence="3 5" id="KW-1133">Transmembrane helix</keyword>
<feature type="domain" description="G-protein coupled receptors family 1 profile" evidence="6">
    <location>
        <begin position="62"/>
        <end position="313"/>
    </location>
</feature>
<comment type="subcellular location">
    <subcellularLocation>
        <location evidence="1">Membrane</location>
    </subcellularLocation>
</comment>
<dbReference type="FunCoup" id="A0A3B5QZ81">
    <property type="interactions" value="12"/>
</dbReference>
<keyword evidence="2 5" id="KW-0812">Transmembrane</keyword>
<dbReference type="InterPro" id="IPR052921">
    <property type="entry name" value="GPCR1_Superfamily_Member"/>
</dbReference>
<dbReference type="GO" id="GO:0004930">
    <property type="term" value="F:G protein-coupled receptor activity"/>
    <property type="evidence" value="ECO:0007669"/>
    <property type="project" value="InterPro"/>
</dbReference>
<feature type="transmembrane region" description="Helical" evidence="5">
    <location>
        <begin position="216"/>
        <end position="241"/>
    </location>
</feature>
<feature type="transmembrane region" description="Helical" evidence="5">
    <location>
        <begin position="112"/>
        <end position="140"/>
    </location>
</feature>
<dbReference type="Proteomes" id="UP000002852">
    <property type="component" value="Unassembled WGS sequence"/>
</dbReference>
<dbReference type="GO" id="GO:0016020">
    <property type="term" value="C:membrane"/>
    <property type="evidence" value="ECO:0007669"/>
    <property type="project" value="UniProtKB-SubCell"/>
</dbReference>
<dbReference type="OMA" id="CKIMSAY"/>
<dbReference type="PROSITE" id="PS50262">
    <property type="entry name" value="G_PROTEIN_RECEP_F1_2"/>
    <property type="match status" value="1"/>
</dbReference>
<dbReference type="GO" id="GO:0004984">
    <property type="term" value="F:olfactory receptor activity"/>
    <property type="evidence" value="ECO:0007669"/>
    <property type="project" value="TreeGrafter"/>
</dbReference>
<evidence type="ECO:0000259" key="6">
    <source>
        <dbReference type="PROSITE" id="PS50262"/>
    </source>
</evidence>
<sequence length="341" mass="38084">CRGHKSKVRQRKLCRQALPIWKLAPSGGSQSNVSIEFDDVGLLERMITFALSTIPCCVFLFINGTILFTLRSKSVFRDTCRYILLFNLLLADTAQLVVSQVLFLLSVCRITLTYPVCGMLTVLGILTNVISPLTLMVMSLERCVAVCLPLRHVMIVTIRNTRLAIIAVWTLSSLHNIFRGILLLDFSFEDLGSLQMKEICSDHIMQLGSRSKVYDIAFTGILFASAAIVVISSYVGVIIAARSASTGKASALKARNTLMLHLVQLCLSLSSTIYNPMLIALIKIVQSEWFQRLHRFLYILMIIFPRCLSSLIYGLRDQTIRPILLVHLGCQLKHKTVAFSG</sequence>
<dbReference type="Gene3D" id="1.20.1070.10">
    <property type="entry name" value="Rhodopsin 7-helix transmembrane proteins"/>
    <property type="match status" value="1"/>
</dbReference>
<dbReference type="GO" id="GO:0005549">
    <property type="term" value="F:odorant binding"/>
    <property type="evidence" value="ECO:0007669"/>
    <property type="project" value="TreeGrafter"/>
</dbReference>
<proteinExistence type="predicted"/>
<feature type="transmembrane region" description="Helical" evidence="5">
    <location>
        <begin position="262"/>
        <end position="284"/>
    </location>
</feature>
<dbReference type="PANTHER" id="PTHR26451">
    <property type="entry name" value="G_PROTEIN_RECEP_F1_2 DOMAIN-CONTAINING PROTEIN"/>
    <property type="match status" value="1"/>
</dbReference>
<dbReference type="InterPro" id="IPR017452">
    <property type="entry name" value="GPCR_Rhodpsn_7TM"/>
</dbReference>
<reference evidence="8" key="2">
    <citation type="journal article" date="2013" name="Nat. Genet.">
        <title>The genome of the platyfish, Xiphophorus maculatus, provides insights into evolutionary adaptation and several complex traits.</title>
        <authorList>
            <person name="Schartl M."/>
            <person name="Walter R.B."/>
            <person name="Shen Y."/>
            <person name="Garcia T."/>
            <person name="Catchen J."/>
            <person name="Amores A."/>
            <person name="Braasch I."/>
            <person name="Chalopin D."/>
            <person name="Volff J.N."/>
            <person name="Lesch K.P."/>
            <person name="Bisazza A."/>
            <person name="Minx P."/>
            <person name="Hillier L."/>
            <person name="Wilson R.K."/>
            <person name="Fuerstenberg S."/>
            <person name="Boore J."/>
            <person name="Searle S."/>
            <person name="Postlethwait J.H."/>
            <person name="Warren W.C."/>
        </authorList>
    </citation>
    <scope>NUCLEOTIDE SEQUENCE [LARGE SCALE GENOMIC DNA]</scope>
    <source>
        <strain evidence="8">JP 163 A</strain>
    </source>
</reference>
<evidence type="ECO:0000256" key="1">
    <source>
        <dbReference type="ARBA" id="ARBA00004370"/>
    </source>
</evidence>
<dbReference type="AlphaFoldDB" id="A0A3B5QZ81"/>
<dbReference type="PANTHER" id="PTHR26451:SF866">
    <property type="entry name" value="ODORANT RECEPTOR-RELATED"/>
    <property type="match status" value="1"/>
</dbReference>
<reference evidence="8" key="1">
    <citation type="submission" date="2012-01" db="EMBL/GenBank/DDBJ databases">
        <authorList>
            <person name="Walter R."/>
            <person name="Schartl M."/>
            <person name="Warren W."/>
        </authorList>
    </citation>
    <scope>NUCLEOTIDE SEQUENCE [LARGE SCALE GENOMIC DNA]</scope>
    <source>
        <strain evidence="8">JP 163 A</strain>
    </source>
</reference>
<keyword evidence="4 5" id="KW-0472">Membrane</keyword>
<dbReference type="Pfam" id="PF00001">
    <property type="entry name" value="7tm_1"/>
    <property type="match status" value="1"/>
</dbReference>
<reference evidence="7" key="4">
    <citation type="submission" date="2025-09" db="UniProtKB">
        <authorList>
            <consortium name="Ensembl"/>
        </authorList>
    </citation>
    <scope>IDENTIFICATION</scope>
    <source>
        <strain evidence="7">JP 163 A</strain>
    </source>
</reference>
<keyword evidence="8" id="KW-1185">Reference proteome</keyword>
<dbReference type="InParanoid" id="A0A3B5QZ81"/>
<name>A0A3B5QZ81_XIPMA</name>